<dbReference type="Gene3D" id="2.60.120.260">
    <property type="entry name" value="Galactose-binding domain-like"/>
    <property type="match status" value="1"/>
</dbReference>
<sequence>MSLTALASPAATASAADDDVEVLNVSFSGSFSNGNAYTAATGETMGGQLSRRTGAESLDVESGLVVSGGQEGAGFSPTDLPVGTTTLDRALVLETEFTPKGSQQDFATLLGVGGGLYVRYQNGQLRYGYDVNLNGTWSARTGNTAVPADGTPHLLSVAYLPGGDGASMVAYLDGEQLPVLEESPGRAALTAGRVNLLGVGNDVHPAALTRGFKGSVRKVRLAAVSGEFTPSMFAYQKVGPILRTQLQVSFSGELDAGTYRAGLGEVDKGQLTVTGGEIPKPGTLRLTGPDSGLAWTASGFTPLGRRVTAETVLAPDTLSTGTPLLDLAGAVRLDRVSSDTVRVTAGTDTADLRLPPPVTQSEVSFHHLAVVSDLDANGAGTVTLSAGGQRVGEPLHVSGTTAEHPGVSFLTGASGTVYGAAVTTGGGPDDLLLGRLPCVAPTIDLDDRIALETGECAASVLSKASALRPSARQVSWQEAERTAFLHFGVNTFTDREWGHGDEDPDVFAPSDLDTDQWARTLRDNGFRYAILTVKHHDGFVLYPSRYTDHDVASSAWEDGTGDVLRSFTDSAHRYGLRVGVYLSPADWNQYRKGVFANGSAKSERTVPTLVEGDDRAGQDIPTFTFQASDYGAYFLNQLYEVLTEYGQIDEVWFDGAGGGIPDADKERYDFDAYYTLIRALAPNATIAVSGPDVRWVGNENGLARENEWSTVPVSPTGNGGQMIVSGGTGTAIGTDEALVGAAAAGARELVWWPSEVDVSIRPGWFYHSTQGPKSVQHLRDIYNSSVGRNSVLLLNIPPDRRGRLPEADVTRLAEWNAALRRDMPEDLALGATARAHGAEVPAVTDGDNRTSEVIGTDDAVTVELGSTRTVDRLVLNEDIADGGQQVRAMTVEARTADGTFETVATSGTVGYQRILPLPSPVTTDGLRIRFTSARGPVHLASVAVYGQASEPVTPRSVYHLDCGAPRAGTGTADRPLNSLGQLRGINLPPSARILVRAGTTCRGSLELWGYGTDSDPAVLGRWGQGAAPALLGSGNPQAGERLEKQGWVIEGVRLAGRAG</sequence>
<evidence type="ECO:0000256" key="3">
    <source>
        <dbReference type="ARBA" id="ARBA00022729"/>
    </source>
</evidence>
<dbReference type="SMART" id="SM00812">
    <property type="entry name" value="Alpha_L_fucos"/>
    <property type="match status" value="1"/>
</dbReference>
<dbReference type="InterPro" id="IPR008979">
    <property type="entry name" value="Galactose-bd-like_sf"/>
</dbReference>
<dbReference type="PANTHER" id="PTHR10030:SF37">
    <property type="entry name" value="ALPHA-L-FUCOSIDASE-RELATED"/>
    <property type="match status" value="1"/>
</dbReference>
<dbReference type="EMBL" id="LLZU01000033">
    <property type="protein sequence ID" value="KRV48020.1"/>
    <property type="molecule type" value="Genomic_DNA"/>
</dbReference>
<evidence type="ECO:0000256" key="1">
    <source>
        <dbReference type="ARBA" id="ARBA00007951"/>
    </source>
</evidence>
<evidence type="ECO:0000256" key="2">
    <source>
        <dbReference type="ARBA" id="ARBA00012662"/>
    </source>
</evidence>
<comment type="caution">
    <text evidence="7">The sequence shown here is derived from an EMBL/GenBank/DDBJ whole genome shotgun (WGS) entry which is preliminary data.</text>
</comment>
<dbReference type="SUPFAM" id="SSF49785">
    <property type="entry name" value="Galactose-binding domain-like"/>
    <property type="match status" value="1"/>
</dbReference>
<dbReference type="SUPFAM" id="SSF51445">
    <property type="entry name" value="(Trans)glycosidases"/>
    <property type="match status" value="1"/>
</dbReference>
<organism evidence="7 8">
    <name type="scientific">Wenjunlia vitaminophila</name>
    <name type="common">Streptomyces vitaminophilus</name>
    <dbReference type="NCBI Taxonomy" id="76728"/>
    <lineage>
        <taxon>Bacteria</taxon>
        <taxon>Bacillati</taxon>
        <taxon>Actinomycetota</taxon>
        <taxon>Actinomycetes</taxon>
        <taxon>Kitasatosporales</taxon>
        <taxon>Streptomycetaceae</taxon>
        <taxon>Wenjunlia</taxon>
    </lineage>
</organism>
<dbReference type="InterPro" id="IPR000933">
    <property type="entry name" value="Glyco_hydro_29"/>
</dbReference>
<keyword evidence="8" id="KW-1185">Reference proteome</keyword>
<proteinExistence type="inferred from homology"/>
<keyword evidence="4" id="KW-0378">Hydrolase</keyword>
<comment type="similarity">
    <text evidence="1">Belongs to the glycosyl hydrolase 29 family.</text>
</comment>
<evidence type="ECO:0000259" key="6">
    <source>
        <dbReference type="Pfam" id="PF01120"/>
    </source>
</evidence>
<dbReference type="eggNOG" id="COG3669">
    <property type="taxonomic scope" value="Bacteria"/>
</dbReference>
<dbReference type="AlphaFoldDB" id="A0A0T6LPW5"/>
<name>A0A0T6LPW5_WENVI</name>
<dbReference type="GO" id="GO:0006004">
    <property type="term" value="P:fucose metabolic process"/>
    <property type="evidence" value="ECO:0007669"/>
    <property type="project" value="TreeGrafter"/>
</dbReference>
<dbReference type="GO" id="GO:0005764">
    <property type="term" value="C:lysosome"/>
    <property type="evidence" value="ECO:0007669"/>
    <property type="project" value="TreeGrafter"/>
</dbReference>
<keyword evidence="5" id="KW-0326">Glycosidase</keyword>
<dbReference type="GO" id="GO:0016139">
    <property type="term" value="P:glycoside catabolic process"/>
    <property type="evidence" value="ECO:0007669"/>
    <property type="project" value="TreeGrafter"/>
</dbReference>
<dbReference type="InterPro" id="IPR057739">
    <property type="entry name" value="Glyco_hydro_29_N"/>
</dbReference>
<dbReference type="Pfam" id="PF01120">
    <property type="entry name" value="Alpha_L_fucos"/>
    <property type="match status" value="1"/>
</dbReference>
<evidence type="ECO:0000256" key="5">
    <source>
        <dbReference type="ARBA" id="ARBA00023295"/>
    </source>
</evidence>
<evidence type="ECO:0000256" key="4">
    <source>
        <dbReference type="ARBA" id="ARBA00022801"/>
    </source>
</evidence>
<evidence type="ECO:0000313" key="8">
    <source>
        <dbReference type="Proteomes" id="UP000050867"/>
    </source>
</evidence>
<accession>A0A0T6LPW5</accession>
<keyword evidence="3" id="KW-0732">Signal</keyword>
<dbReference type="STRING" id="76728.AQ490_27190"/>
<dbReference type="InterPro" id="IPR017853">
    <property type="entry name" value="GH"/>
</dbReference>
<reference evidence="7 8" key="1">
    <citation type="submission" date="2015-10" db="EMBL/GenBank/DDBJ databases">
        <title>Draft genome sequence of pyrrolomycin-producing Streptomyces vitaminophilus.</title>
        <authorList>
            <person name="Graham D.E."/>
            <person name="Mahan K.M."/>
            <person name="Klingeman D.M."/>
            <person name="Hettich R.L."/>
            <person name="Parry R.J."/>
        </authorList>
    </citation>
    <scope>NUCLEOTIDE SEQUENCE [LARGE SCALE GENOMIC DNA]</scope>
    <source>
        <strain evidence="7 8">ATCC 31673</strain>
    </source>
</reference>
<dbReference type="EC" id="3.2.1.51" evidence="2"/>
<feature type="domain" description="Glycoside hydrolase family 29 N-terminal" evidence="6">
    <location>
        <begin position="476"/>
        <end position="815"/>
    </location>
</feature>
<protein>
    <recommendedName>
        <fullName evidence="2">alpha-L-fucosidase</fullName>
        <ecNumber evidence="2">3.2.1.51</ecNumber>
    </recommendedName>
</protein>
<gene>
    <name evidence="7" type="ORF">AQ490_27190</name>
</gene>
<dbReference type="GO" id="GO:0004560">
    <property type="term" value="F:alpha-L-fucosidase activity"/>
    <property type="evidence" value="ECO:0007669"/>
    <property type="project" value="InterPro"/>
</dbReference>
<dbReference type="PANTHER" id="PTHR10030">
    <property type="entry name" value="ALPHA-L-FUCOSIDASE"/>
    <property type="match status" value="1"/>
</dbReference>
<dbReference type="Proteomes" id="UP000050867">
    <property type="component" value="Unassembled WGS sequence"/>
</dbReference>
<dbReference type="Gene3D" id="3.20.20.80">
    <property type="entry name" value="Glycosidases"/>
    <property type="match status" value="1"/>
</dbReference>
<evidence type="ECO:0000313" key="7">
    <source>
        <dbReference type="EMBL" id="KRV48020.1"/>
    </source>
</evidence>